<organism evidence="2 3">
    <name type="scientific">Aquisphaera giovannonii</name>
    <dbReference type="NCBI Taxonomy" id="406548"/>
    <lineage>
        <taxon>Bacteria</taxon>
        <taxon>Pseudomonadati</taxon>
        <taxon>Planctomycetota</taxon>
        <taxon>Planctomycetia</taxon>
        <taxon>Isosphaerales</taxon>
        <taxon>Isosphaeraceae</taxon>
        <taxon>Aquisphaera</taxon>
    </lineage>
</organism>
<protein>
    <submittedName>
        <fullName evidence="2">Uncharacterized protein</fullName>
    </submittedName>
</protein>
<reference evidence="2 3" key="1">
    <citation type="submission" date="2019-08" db="EMBL/GenBank/DDBJ databases">
        <title>Deep-cultivation of Planctomycetes and their phenomic and genomic characterization uncovers novel biology.</title>
        <authorList>
            <person name="Wiegand S."/>
            <person name="Jogler M."/>
            <person name="Boedeker C."/>
            <person name="Pinto D."/>
            <person name="Vollmers J."/>
            <person name="Rivas-Marin E."/>
            <person name="Kohn T."/>
            <person name="Peeters S.H."/>
            <person name="Heuer A."/>
            <person name="Rast P."/>
            <person name="Oberbeckmann S."/>
            <person name="Bunk B."/>
            <person name="Jeske O."/>
            <person name="Meyerdierks A."/>
            <person name="Storesund J.E."/>
            <person name="Kallscheuer N."/>
            <person name="Luecker S."/>
            <person name="Lage O.M."/>
            <person name="Pohl T."/>
            <person name="Merkel B.J."/>
            <person name="Hornburger P."/>
            <person name="Mueller R.-W."/>
            <person name="Bruemmer F."/>
            <person name="Labrenz M."/>
            <person name="Spormann A.M."/>
            <person name="Op den Camp H."/>
            <person name="Overmann J."/>
            <person name="Amann R."/>
            <person name="Jetten M.S.M."/>
            <person name="Mascher T."/>
            <person name="Medema M.H."/>
            <person name="Devos D.P."/>
            <person name="Kaster A.-K."/>
            <person name="Ovreas L."/>
            <person name="Rohde M."/>
            <person name="Galperin M.Y."/>
            <person name="Jogler C."/>
        </authorList>
    </citation>
    <scope>NUCLEOTIDE SEQUENCE [LARGE SCALE GENOMIC DNA]</scope>
    <source>
        <strain evidence="2 3">OJF2</strain>
    </source>
</reference>
<evidence type="ECO:0000313" key="3">
    <source>
        <dbReference type="Proteomes" id="UP000324233"/>
    </source>
</evidence>
<accession>A0A5B9W7D4</accession>
<feature type="compositionally biased region" description="Low complexity" evidence="1">
    <location>
        <begin position="255"/>
        <end position="272"/>
    </location>
</feature>
<dbReference type="RefSeq" id="WP_148595964.1">
    <property type="nucleotide sequence ID" value="NZ_CP042997.1"/>
</dbReference>
<feature type="compositionally biased region" description="Basic and acidic residues" evidence="1">
    <location>
        <begin position="210"/>
        <end position="219"/>
    </location>
</feature>
<evidence type="ECO:0000313" key="2">
    <source>
        <dbReference type="EMBL" id="QEH36257.1"/>
    </source>
</evidence>
<dbReference type="Proteomes" id="UP000324233">
    <property type="component" value="Chromosome"/>
</dbReference>
<feature type="region of interest" description="Disordered" evidence="1">
    <location>
        <begin position="97"/>
        <end position="275"/>
    </location>
</feature>
<dbReference type="OrthoDB" id="292529at2"/>
<dbReference type="KEGG" id="agv:OJF2_48170"/>
<sequence>MLTRFLDGRTGRVVAALAVFAGMTGLANAQQGGLLPLHPIKRQRVPCPSEDPIYATYRNQYYGYYPTQWRPFPQGWNLAGPETPNVAAEFQRLPLTAEPAESDEDNKPEQEGPEGGNKPAAPSLPPNDTRSPFEMDAPDGGAAPRRPPAARPTPGTVNTPPADRPANATPAPGTADSPFDTPEPKPAAGSPTPARPDLGPPAVPRASRSTRSDRDEETLPARVAGRGPLLEAPDATLPDVEEAGQPGGNSVLGGPAASAPVAQPVAAQPAASRRGRLSALFGGWLRR</sequence>
<dbReference type="AlphaFoldDB" id="A0A5B9W7D4"/>
<gene>
    <name evidence="2" type="ORF">OJF2_48170</name>
</gene>
<evidence type="ECO:0000256" key="1">
    <source>
        <dbReference type="SAM" id="MobiDB-lite"/>
    </source>
</evidence>
<keyword evidence="3" id="KW-1185">Reference proteome</keyword>
<name>A0A5B9W7D4_9BACT</name>
<dbReference type="EMBL" id="CP042997">
    <property type="protein sequence ID" value="QEH36257.1"/>
    <property type="molecule type" value="Genomic_DNA"/>
</dbReference>
<proteinExistence type="predicted"/>